<keyword evidence="6 12" id="KW-0347">Helicase</keyword>
<feature type="binding site" evidence="12">
    <location>
        <position position="571"/>
    </location>
    <ligand>
        <name>Zn(2+)</name>
        <dbReference type="ChEBI" id="CHEBI:29105"/>
        <label>2</label>
    </ligand>
</feature>
<keyword evidence="2 12" id="KW-0235">DNA replication</keyword>
<evidence type="ECO:0000313" key="15">
    <source>
        <dbReference type="EMBL" id="VVD61249.1"/>
    </source>
</evidence>
<evidence type="ECO:0000256" key="3">
    <source>
        <dbReference type="ARBA" id="ARBA00022723"/>
    </source>
</evidence>
<dbReference type="InterPro" id="IPR014001">
    <property type="entry name" value="Helicase_ATP-bd"/>
</dbReference>
<dbReference type="InterPro" id="IPR027417">
    <property type="entry name" value="P-loop_NTPase"/>
</dbReference>
<feature type="compositionally biased region" description="Polar residues" evidence="13">
    <location>
        <begin position="248"/>
        <end position="257"/>
    </location>
</feature>
<keyword evidence="9 12" id="KW-0238">DNA-binding</keyword>
<dbReference type="GO" id="GO:0006302">
    <property type="term" value="P:double-strand break repair"/>
    <property type="evidence" value="ECO:0007669"/>
    <property type="project" value="InterPro"/>
</dbReference>
<dbReference type="HAMAP" id="MF_00983">
    <property type="entry name" value="PriA"/>
    <property type="match status" value="1"/>
</dbReference>
<dbReference type="PROSITE" id="PS51192">
    <property type="entry name" value="HELICASE_ATP_BIND_1"/>
    <property type="match status" value="1"/>
</dbReference>
<sequence>MTRADDLPEPSLLPPESSGEGAAAAAPRGGAGAFAIARIALDTPLLTLFDYRLDQAASPGQLVQVPFGRRQVVGIVWELTQRSEVDPAKLREVTSVWHELPPLGDEWRDLMRFAARYYQRGIGEVALPAIPGHLRTPMRWSRLLAQRGVQRYRIAEGALDTLMENVPARLRAQRRLAEGLAQAGTLDADEARALCAKAADVLKQWAAAGWVVVETVPFHEAVREDDEDVSDDVSTGACDGVASPEETAPTSPGNKTLTAGQADAVAAIHDALLSSGARPLDTANTTDASGDDNGEAPGSADKTDKPDTPDTPACAPFLLYGVTGSGKTEVYLRAVAEALREGDAQVLVLVPEINLTPQLEGVFRSRFPHETLVTLHSGLAEGERARHWLAAHRGEARIVLGTRLAVMASLPHLRLIVVDEEHDPSYKQQEGLRYSARDLAIWRANRLRIPVVLGSATPSLDSWRRAEQGRYVRLSMPERATPDAVLPRVSLIDMDIERKRQRTVHEGLSQTLLAAIKARFEAGEQSLLFLNRRGYAPVLNCDACGWVSDCRRCSAHMVLHKPERRLRCHHCGAESRIPHACPDCGNQDLAPLGRGTQRIEEALAEHFPDARLARIDADSTRRKGSAQALFAQVHAGEVDILIGTQMVAKGHDFRNVTLVGVVNADSALFSHDFRASERLFAQLMQVAGRAGRAARADGPGDVLIQTRYASHPLFGSLMRHDYAGFAAQQLEERRVALLPPYTHQALLRAEARKLDDAMAFLKQAREIAAGPDLNDPRISLWDPVPMTMVRIAGTDRAQLVVESPHRGALQRFLAGWMAGLRALKAPVRWHLEVDPLEI</sequence>
<dbReference type="EC" id="5.6.2.4" evidence="12"/>
<evidence type="ECO:0000256" key="11">
    <source>
        <dbReference type="ARBA" id="ARBA00048988"/>
    </source>
</evidence>
<keyword evidence="1 12" id="KW-0639">Primosome</keyword>
<evidence type="ECO:0000256" key="12">
    <source>
        <dbReference type="HAMAP-Rule" id="MF_00983"/>
    </source>
</evidence>
<dbReference type="Gene3D" id="3.40.50.300">
    <property type="entry name" value="P-loop containing nucleotide triphosphate hydrolases"/>
    <property type="match status" value="2"/>
</dbReference>
<keyword evidence="5 12" id="KW-0378">Hydrolase</keyword>
<evidence type="ECO:0000256" key="13">
    <source>
        <dbReference type="SAM" id="MobiDB-lite"/>
    </source>
</evidence>
<comment type="subunit">
    <text evidence="12">Component of the replication restart primosome.</text>
</comment>
<dbReference type="CDD" id="cd18804">
    <property type="entry name" value="SF2_C_priA"/>
    <property type="match status" value="1"/>
</dbReference>
<feature type="region of interest" description="Disordered" evidence="13">
    <location>
        <begin position="223"/>
        <end position="257"/>
    </location>
</feature>
<protein>
    <recommendedName>
        <fullName evidence="12">Replication restart protein PriA</fullName>
    </recommendedName>
    <alternativeName>
        <fullName evidence="12">ATP-dependent DNA helicase PriA</fullName>
        <ecNumber evidence="12">5.6.2.4</ecNumber>
    </alternativeName>
    <alternativeName>
        <fullName evidence="12">DNA 3'-5' helicase PriA</fullName>
    </alternativeName>
</protein>
<evidence type="ECO:0000256" key="8">
    <source>
        <dbReference type="ARBA" id="ARBA00022840"/>
    </source>
</evidence>
<proteinExistence type="inferred from homology"/>
<comment type="catalytic activity">
    <reaction evidence="12">
        <text>Couples ATP hydrolysis with the unwinding of duplex DNA by translocating in the 3'-5' direction.</text>
        <dbReference type="EC" id="5.6.2.4"/>
    </reaction>
</comment>
<evidence type="ECO:0000256" key="9">
    <source>
        <dbReference type="ARBA" id="ARBA00023125"/>
    </source>
</evidence>
<dbReference type="CDD" id="cd17929">
    <property type="entry name" value="DEXHc_priA"/>
    <property type="match status" value="1"/>
</dbReference>
<feature type="binding site" evidence="12">
    <location>
        <position position="550"/>
    </location>
    <ligand>
        <name>Zn(2+)</name>
        <dbReference type="ChEBI" id="CHEBI:29105"/>
        <label>2</label>
    </ligand>
</feature>
<comment type="function">
    <text evidence="12">Initiates the restart of stalled replication forks, which reloads the replicative helicase on sites other than the origin of replication. Recognizes and binds to abandoned replication forks and remodels them to uncover a helicase loading site. Promotes assembly of the primosome at these replication forks.</text>
</comment>
<accession>A0A5E4RGV3</accession>
<comment type="cofactor">
    <cofactor evidence="12">
        <name>Zn(2+)</name>
        <dbReference type="ChEBI" id="CHEBI:29105"/>
    </cofactor>
    <text evidence="12">Binds 2 zinc ions per subunit.</text>
</comment>
<dbReference type="InterPro" id="IPR041222">
    <property type="entry name" value="PriA_3primeBD"/>
</dbReference>
<dbReference type="EMBL" id="CABPSI010000001">
    <property type="protein sequence ID" value="VVD61249.1"/>
    <property type="molecule type" value="Genomic_DNA"/>
</dbReference>
<dbReference type="SMART" id="SM00487">
    <property type="entry name" value="DEXDc"/>
    <property type="match status" value="1"/>
</dbReference>
<feature type="domain" description="Helicase ATP-binding" evidence="14">
    <location>
        <begin position="317"/>
        <end position="476"/>
    </location>
</feature>
<evidence type="ECO:0000256" key="2">
    <source>
        <dbReference type="ARBA" id="ARBA00022705"/>
    </source>
</evidence>
<dbReference type="InterPro" id="IPR005259">
    <property type="entry name" value="PriA"/>
</dbReference>
<gene>
    <name evidence="12" type="primary">priA</name>
    <name evidence="15" type="ORF">PIN31115_00106</name>
</gene>
<dbReference type="GO" id="GO:0006270">
    <property type="term" value="P:DNA replication initiation"/>
    <property type="evidence" value="ECO:0007669"/>
    <property type="project" value="TreeGrafter"/>
</dbReference>
<organism evidence="15 16">
    <name type="scientific">Pandoraea iniqua</name>
    <dbReference type="NCBI Taxonomy" id="2508288"/>
    <lineage>
        <taxon>Bacteria</taxon>
        <taxon>Pseudomonadati</taxon>
        <taxon>Pseudomonadota</taxon>
        <taxon>Betaproteobacteria</taxon>
        <taxon>Burkholderiales</taxon>
        <taxon>Burkholderiaceae</taxon>
        <taxon>Pandoraea</taxon>
    </lineage>
</organism>
<dbReference type="PANTHER" id="PTHR30580:SF0">
    <property type="entry name" value="PRIMOSOMAL PROTEIN N"/>
    <property type="match status" value="1"/>
</dbReference>
<evidence type="ECO:0000256" key="1">
    <source>
        <dbReference type="ARBA" id="ARBA00022515"/>
    </source>
</evidence>
<dbReference type="GO" id="GO:0008270">
    <property type="term" value="F:zinc ion binding"/>
    <property type="evidence" value="ECO:0007669"/>
    <property type="project" value="UniProtKB-UniRule"/>
</dbReference>
<dbReference type="PANTHER" id="PTHR30580">
    <property type="entry name" value="PRIMOSOMAL PROTEIN N"/>
    <property type="match status" value="1"/>
</dbReference>
<evidence type="ECO:0000259" key="14">
    <source>
        <dbReference type="PROSITE" id="PS51192"/>
    </source>
</evidence>
<dbReference type="GO" id="GO:0043138">
    <property type="term" value="F:3'-5' DNA helicase activity"/>
    <property type="evidence" value="ECO:0007669"/>
    <property type="project" value="UniProtKB-EC"/>
</dbReference>
<feature type="binding site" evidence="12">
    <location>
        <position position="553"/>
    </location>
    <ligand>
        <name>Zn(2+)</name>
        <dbReference type="ChEBI" id="CHEBI:29105"/>
        <label>2</label>
    </ligand>
</feature>
<dbReference type="Pfam" id="PF00270">
    <property type="entry name" value="DEAD"/>
    <property type="match status" value="1"/>
</dbReference>
<dbReference type="InterPro" id="IPR041236">
    <property type="entry name" value="PriA_C"/>
</dbReference>
<evidence type="ECO:0000256" key="6">
    <source>
        <dbReference type="ARBA" id="ARBA00022806"/>
    </source>
</evidence>
<evidence type="ECO:0000256" key="4">
    <source>
        <dbReference type="ARBA" id="ARBA00022741"/>
    </source>
</evidence>
<dbReference type="GO" id="GO:0006310">
    <property type="term" value="P:DNA recombination"/>
    <property type="evidence" value="ECO:0007669"/>
    <property type="project" value="InterPro"/>
</dbReference>
<dbReference type="InterPro" id="IPR040498">
    <property type="entry name" value="PriA_CRR"/>
</dbReference>
<dbReference type="SUPFAM" id="SSF52540">
    <property type="entry name" value="P-loop containing nucleoside triphosphate hydrolases"/>
    <property type="match status" value="1"/>
</dbReference>
<name>A0A5E4RGV3_9BURK</name>
<dbReference type="GO" id="GO:0003677">
    <property type="term" value="F:DNA binding"/>
    <property type="evidence" value="ECO:0007669"/>
    <property type="project" value="UniProtKB-UniRule"/>
</dbReference>
<dbReference type="NCBIfam" id="NF004067">
    <property type="entry name" value="PRK05580.1-4"/>
    <property type="match status" value="1"/>
</dbReference>
<dbReference type="InterPro" id="IPR011545">
    <property type="entry name" value="DEAD/DEAH_box_helicase_dom"/>
</dbReference>
<dbReference type="FunFam" id="3.40.50.300:FF:000489">
    <property type="entry name" value="Primosome assembly protein PriA"/>
    <property type="match status" value="1"/>
</dbReference>
<evidence type="ECO:0000313" key="16">
    <source>
        <dbReference type="Proteomes" id="UP000333828"/>
    </source>
</evidence>
<keyword evidence="3 12" id="KW-0479">Metal-binding</keyword>
<feature type="binding site" evidence="12">
    <location>
        <position position="581"/>
    </location>
    <ligand>
        <name>Zn(2+)</name>
        <dbReference type="ChEBI" id="CHEBI:29105"/>
        <label>1</label>
    </ligand>
</feature>
<dbReference type="InterPro" id="IPR042115">
    <property type="entry name" value="PriA_3primeBD_sf"/>
</dbReference>
<dbReference type="NCBIfam" id="TIGR00595">
    <property type="entry name" value="priA"/>
    <property type="match status" value="1"/>
</dbReference>
<keyword evidence="7 12" id="KW-0862">Zinc</keyword>
<dbReference type="Pfam" id="PF18319">
    <property type="entry name" value="Zn_ribbon_PriA"/>
    <property type="match status" value="1"/>
</dbReference>
<dbReference type="InterPro" id="IPR001650">
    <property type="entry name" value="Helicase_C-like"/>
</dbReference>
<feature type="binding site" evidence="12">
    <location>
        <position position="544"/>
    </location>
    <ligand>
        <name>Zn(2+)</name>
        <dbReference type="ChEBI" id="CHEBI:29105"/>
        <label>1</label>
    </ligand>
</feature>
<feature type="binding site" evidence="12">
    <location>
        <position position="541"/>
    </location>
    <ligand>
        <name>Zn(2+)</name>
        <dbReference type="ChEBI" id="CHEBI:29105"/>
        <label>1</label>
    </ligand>
</feature>
<dbReference type="RefSeq" id="WP_254439376.1">
    <property type="nucleotide sequence ID" value="NZ_CABPSI010000001.1"/>
</dbReference>
<keyword evidence="10 12" id="KW-0413">Isomerase</keyword>
<feature type="binding site" evidence="12">
    <location>
        <position position="568"/>
    </location>
    <ligand>
        <name>Zn(2+)</name>
        <dbReference type="ChEBI" id="CHEBI:29105"/>
        <label>2</label>
    </ligand>
</feature>
<reference evidence="15 16" key="1">
    <citation type="submission" date="2019-08" db="EMBL/GenBank/DDBJ databases">
        <authorList>
            <person name="Peeters C."/>
        </authorList>
    </citation>
    <scope>NUCLEOTIDE SEQUENCE [LARGE SCALE GENOMIC DNA]</scope>
    <source>
        <strain evidence="15 16">LMG 31115</strain>
    </source>
</reference>
<evidence type="ECO:0000256" key="10">
    <source>
        <dbReference type="ARBA" id="ARBA00023235"/>
    </source>
</evidence>
<dbReference type="GO" id="GO:0006269">
    <property type="term" value="P:DNA replication, synthesis of primer"/>
    <property type="evidence" value="ECO:0007669"/>
    <property type="project" value="UniProtKB-KW"/>
</dbReference>
<dbReference type="Pfam" id="PF17764">
    <property type="entry name" value="PriA_3primeBD"/>
    <property type="match status" value="1"/>
</dbReference>
<dbReference type="GO" id="GO:1990077">
    <property type="term" value="C:primosome complex"/>
    <property type="evidence" value="ECO:0007669"/>
    <property type="project" value="UniProtKB-UniRule"/>
</dbReference>
<dbReference type="Pfam" id="PF00271">
    <property type="entry name" value="Helicase_C"/>
    <property type="match status" value="1"/>
</dbReference>
<feature type="binding site" evidence="12">
    <location>
        <position position="584"/>
    </location>
    <ligand>
        <name>Zn(2+)</name>
        <dbReference type="ChEBI" id="CHEBI:29105"/>
        <label>1</label>
    </ligand>
</feature>
<keyword evidence="4 12" id="KW-0547">Nucleotide-binding</keyword>
<dbReference type="Pfam" id="PF18074">
    <property type="entry name" value="PriA_C"/>
    <property type="match status" value="1"/>
</dbReference>
<dbReference type="SMART" id="SM00490">
    <property type="entry name" value="HELICc"/>
    <property type="match status" value="1"/>
</dbReference>
<dbReference type="GO" id="GO:0005524">
    <property type="term" value="F:ATP binding"/>
    <property type="evidence" value="ECO:0007669"/>
    <property type="project" value="UniProtKB-UniRule"/>
</dbReference>
<dbReference type="AlphaFoldDB" id="A0A5E4RGV3"/>
<feature type="region of interest" description="Disordered" evidence="13">
    <location>
        <begin position="1"/>
        <end position="25"/>
    </location>
</feature>
<feature type="compositionally biased region" description="Low complexity" evidence="13">
    <location>
        <begin position="14"/>
        <end position="25"/>
    </location>
</feature>
<evidence type="ECO:0000256" key="7">
    <source>
        <dbReference type="ARBA" id="ARBA00022833"/>
    </source>
</evidence>
<comment type="similarity">
    <text evidence="12">Belongs to the helicase family. PriA subfamily.</text>
</comment>
<feature type="region of interest" description="Disordered" evidence="13">
    <location>
        <begin position="277"/>
        <end position="310"/>
    </location>
</feature>
<keyword evidence="8 12" id="KW-0067">ATP-binding</keyword>
<comment type="catalytic activity">
    <reaction evidence="11 12">
        <text>ATP + H2O = ADP + phosphate + H(+)</text>
        <dbReference type="Rhea" id="RHEA:13065"/>
        <dbReference type="ChEBI" id="CHEBI:15377"/>
        <dbReference type="ChEBI" id="CHEBI:15378"/>
        <dbReference type="ChEBI" id="CHEBI:30616"/>
        <dbReference type="ChEBI" id="CHEBI:43474"/>
        <dbReference type="ChEBI" id="CHEBI:456216"/>
        <dbReference type="EC" id="5.6.2.4"/>
    </reaction>
</comment>
<keyword evidence="16" id="KW-1185">Reference proteome</keyword>
<dbReference type="Gene3D" id="3.40.1440.60">
    <property type="entry name" value="PriA, 3(prime) DNA-binding domain"/>
    <property type="match status" value="1"/>
</dbReference>
<evidence type="ECO:0000256" key="5">
    <source>
        <dbReference type="ARBA" id="ARBA00022801"/>
    </source>
</evidence>
<dbReference type="Proteomes" id="UP000333828">
    <property type="component" value="Unassembled WGS sequence"/>
</dbReference>
<dbReference type="GO" id="GO:0016887">
    <property type="term" value="F:ATP hydrolysis activity"/>
    <property type="evidence" value="ECO:0007669"/>
    <property type="project" value="RHEA"/>
</dbReference>